<sequence>MSYGKTIQANFATAYARTGNATHALREVLGEERAGKMKPHTLRAKASELLNNYRTQALIEQEKLAMMTRGERLPRYRKPTVRTDLITMDRLEIPTTTKPQNNVLTEINAIRQQLINRLMRKARRGLR</sequence>
<proteinExistence type="predicted"/>
<name>A0ABX6UX98_9PAST</name>
<gene>
    <name evidence="1" type="ORF">IHV77_00640</name>
</gene>
<dbReference type="Proteomes" id="UP000663069">
    <property type="component" value="Chromosome"/>
</dbReference>
<protein>
    <submittedName>
        <fullName evidence="1">Terminase</fullName>
    </submittedName>
</protein>
<dbReference type="EMBL" id="CP063056">
    <property type="protein sequence ID" value="QPB42669.1"/>
    <property type="molecule type" value="Genomic_DNA"/>
</dbReference>
<accession>A0ABX6UX98</accession>
<reference evidence="1 2" key="1">
    <citation type="submission" date="2020-10" db="EMBL/GenBank/DDBJ databases">
        <title>Genome Sequencing of Rodentibacter spp. strain DSM111151.</title>
        <authorList>
            <person name="Benga L."/>
            <person name="Lautwein T."/>
        </authorList>
    </citation>
    <scope>NUCLEOTIDE SEQUENCE [LARGE SCALE GENOMIC DNA]</scope>
    <source>
        <strain evidence="1 2">DSM 111151</strain>
    </source>
</reference>
<keyword evidence="2" id="KW-1185">Reference proteome</keyword>
<evidence type="ECO:0000313" key="2">
    <source>
        <dbReference type="Proteomes" id="UP000663069"/>
    </source>
</evidence>
<dbReference type="RefSeq" id="WP_194812247.1">
    <property type="nucleotide sequence ID" value="NZ_CP063056.1"/>
</dbReference>
<evidence type="ECO:0000313" key="1">
    <source>
        <dbReference type="EMBL" id="QPB42669.1"/>
    </source>
</evidence>
<organism evidence="1 2">
    <name type="scientific">Rodentibacter haemolyticus</name>
    <dbReference type="NCBI Taxonomy" id="2778911"/>
    <lineage>
        <taxon>Bacteria</taxon>
        <taxon>Pseudomonadati</taxon>
        <taxon>Pseudomonadota</taxon>
        <taxon>Gammaproteobacteria</taxon>
        <taxon>Pasteurellales</taxon>
        <taxon>Pasteurellaceae</taxon>
        <taxon>Rodentibacter</taxon>
    </lineage>
</organism>